<organism evidence="1 2">
    <name type="scientific">Araneus ventricosus</name>
    <name type="common">Orbweaver spider</name>
    <name type="synonym">Epeira ventricosa</name>
    <dbReference type="NCBI Taxonomy" id="182803"/>
    <lineage>
        <taxon>Eukaryota</taxon>
        <taxon>Metazoa</taxon>
        <taxon>Ecdysozoa</taxon>
        <taxon>Arthropoda</taxon>
        <taxon>Chelicerata</taxon>
        <taxon>Arachnida</taxon>
        <taxon>Araneae</taxon>
        <taxon>Araneomorphae</taxon>
        <taxon>Entelegynae</taxon>
        <taxon>Araneoidea</taxon>
        <taxon>Araneidae</taxon>
        <taxon>Araneus</taxon>
    </lineage>
</organism>
<proteinExistence type="predicted"/>
<dbReference type="AlphaFoldDB" id="A0A4Y2GAH1"/>
<dbReference type="EMBL" id="BGPR01001264">
    <property type="protein sequence ID" value="GBM49598.1"/>
    <property type="molecule type" value="Genomic_DNA"/>
</dbReference>
<sequence>ERTKTTFRKMLDGICSYVYRVTVTRWSSEARWHTEQNMIISPPQAVISGLVRVWRLSLSSRLCY</sequence>
<name>A0A4Y2GAH1_ARAVE</name>
<keyword evidence="2" id="KW-1185">Reference proteome</keyword>
<comment type="caution">
    <text evidence="1">The sequence shown here is derived from an EMBL/GenBank/DDBJ whole genome shotgun (WGS) entry which is preliminary data.</text>
</comment>
<reference evidence="1 2" key="1">
    <citation type="journal article" date="2019" name="Sci. Rep.">
        <title>Orb-weaving spider Araneus ventricosus genome elucidates the spidroin gene catalogue.</title>
        <authorList>
            <person name="Kono N."/>
            <person name="Nakamura H."/>
            <person name="Ohtoshi R."/>
            <person name="Moran D.A.P."/>
            <person name="Shinohara A."/>
            <person name="Yoshida Y."/>
            <person name="Fujiwara M."/>
            <person name="Mori M."/>
            <person name="Tomita M."/>
            <person name="Arakawa K."/>
        </authorList>
    </citation>
    <scope>NUCLEOTIDE SEQUENCE [LARGE SCALE GENOMIC DNA]</scope>
</reference>
<evidence type="ECO:0000313" key="2">
    <source>
        <dbReference type="Proteomes" id="UP000499080"/>
    </source>
</evidence>
<dbReference type="Proteomes" id="UP000499080">
    <property type="component" value="Unassembled WGS sequence"/>
</dbReference>
<accession>A0A4Y2GAH1</accession>
<feature type="non-terminal residue" evidence="1">
    <location>
        <position position="1"/>
    </location>
</feature>
<evidence type="ECO:0000313" key="1">
    <source>
        <dbReference type="EMBL" id="GBM49598.1"/>
    </source>
</evidence>
<protein>
    <submittedName>
        <fullName evidence="1">Uncharacterized protein</fullName>
    </submittedName>
</protein>
<gene>
    <name evidence="1" type="ORF">AVEN_31299-2_1</name>
</gene>